<dbReference type="AlphaFoldDB" id="A0A2G9WSM4"/>
<reference evidence="8 9" key="1">
    <citation type="submission" date="2017-08" db="EMBL/GenBank/DDBJ databases">
        <title>Pleomorphomonas carboxidotrophicus sp. nov., a new mesophilic hydrogenogenic carboxidotroph.</title>
        <authorList>
            <person name="Esquivel-Elizondo S."/>
            <person name="Krajmalnik-Brown R."/>
            <person name="Maldonado J."/>
        </authorList>
    </citation>
    <scope>NUCLEOTIDE SEQUENCE [LARGE SCALE GENOMIC DNA]</scope>
    <source>
        <strain evidence="8 9">SVCO-16</strain>
    </source>
</reference>
<dbReference type="EMBL" id="NQVN01000016">
    <property type="protein sequence ID" value="PIO97654.1"/>
    <property type="molecule type" value="Genomic_DNA"/>
</dbReference>
<dbReference type="PROSITE" id="PS51186">
    <property type="entry name" value="GNAT"/>
    <property type="match status" value="1"/>
</dbReference>
<dbReference type="Pfam" id="PF03960">
    <property type="entry name" value="ArsC"/>
    <property type="match status" value="1"/>
</dbReference>
<name>A0A2G9WSM4_9HYPH</name>
<comment type="similarity">
    <text evidence="1 6">Belongs to the ArsC family.</text>
</comment>
<protein>
    <recommendedName>
        <fullName evidence="5">Arsenate reductase</fullName>
        <ecNumber evidence="4">1.20.4.1</ecNumber>
    </recommendedName>
</protein>
<dbReference type="RefSeq" id="WP_100082175.1">
    <property type="nucleotide sequence ID" value="NZ_NQVN01000016.1"/>
</dbReference>
<dbReference type="GO" id="GO:0008794">
    <property type="term" value="F:arsenate reductase (glutaredoxin) activity"/>
    <property type="evidence" value="ECO:0007669"/>
    <property type="project" value="UniProtKB-EC"/>
</dbReference>
<evidence type="ECO:0000256" key="4">
    <source>
        <dbReference type="ARBA" id="ARBA00038969"/>
    </source>
</evidence>
<evidence type="ECO:0000256" key="1">
    <source>
        <dbReference type="ARBA" id="ARBA00007198"/>
    </source>
</evidence>
<dbReference type="InterPro" id="IPR006659">
    <property type="entry name" value="Arsenate_reductase"/>
</dbReference>
<sequence length="274" mass="29724">MDVTIYHNPACGTSTNTLALIRHAGIEPTVIEYLKAPPDRATLRGLISRAGMKVHDALRQKGTPYAELGLGPDMPEDILLDAMMAHPILINRPLVVTPKGVKLCRPSDMVLDLLPEEPLPDFIKDDGEPALRDTAVTGDDAGLLAALAVADLPTYDLSEPGRAFFAFRSLFGELLGYGGFELYGEEVFLRSLVVLPERRGAGVGKAIVARLARRAFDLGGRRLWLLTTTAVPFFETIKFKHVDRADAPASILATRQAQGLCPSLAAVLTRPIYL</sequence>
<gene>
    <name evidence="8" type="primary">arsC</name>
    <name evidence="8" type="ORF">CJ014_19520</name>
</gene>
<evidence type="ECO:0000313" key="9">
    <source>
        <dbReference type="Proteomes" id="UP000231070"/>
    </source>
</evidence>
<dbReference type="PROSITE" id="PS51353">
    <property type="entry name" value="ARSC"/>
    <property type="match status" value="1"/>
</dbReference>
<keyword evidence="3" id="KW-0560">Oxidoreductase</keyword>
<proteinExistence type="inferred from homology"/>
<dbReference type="NCBIfam" id="TIGR00014">
    <property type="entry name" value="arsC"/>
    <property type="match status" value="1"/>
</dbReference>
<dbReference type="GO" id="GO:0016747">
    <property type="term" value="F:acyltransferase activity, transferring groups other than amino-acyl groups"/>
    <property type="evidence" value="ECO:0007669"/>
    <property type="project" value="InterPro"/>
</dbReference>
<evidence type="ECO:0000256" key="6">
    <source>
        <dbReference type="PROSITE-ProRule" id="PRU01282"/>
    </source>
</evidence>
<dbReference type="GO" id="GO:0046685">
    <property type="term" value="P:response to arsenic-containing substance"/>
    <property type="evidence" value="ECO:0007669"/>
    <property type="project" value="UniProtKB-KW"/>
</dbReference>
<accession>A0A2G9WSM4</accession>
<organism evidence="8 9">
    <name type="scientific">Pleomorphomonas carboxyditropha</name>
    <dbReference type="NCBI Taxonomy" id="2023338"/>
    <lineage>
        <taxon>Bacteria</taxon>
        <taxon>Pseudomonadati</taxon>
        <taxon>Pseudomonadota</taxon>
        <taxon>Alphaproteobacteria</taxon>
        <taxon>Hyphomicrobiales</taxon>
        <taxon>Pleomorphomonadaceae</taxon>
        <taxon>Pleomorphomonas</taxon>
    </lineage>
</organism>
<dbReference type="InterPro" id="IPR000182">
    <property type="entry name" value="GNAT_dom"/>
</dbReference>
<dbReference type="Proteomes" id="UP000231070">
    <property type="component" value="Unassembled WGS sequence"/>
</dbReference>
<evidence type="ECO:0000256" key="2">
    <source>
        <dbReference type="ARBA" id="ARBA00022849"/>
    </source>
</evidence>
<dbReference type="PANTHER" id="PTHR30041">
    <property type="entry name" value="ARSENATE REDUCTASE"/>
    <property type="match status" value="1"/>
</dbReference>
<dbReference type="OrthoDB" id="9790554at2"/>
<dbReference type="CDD" id="cd03034">
    <property type="entry name" value="ArsC_ArsC"/>
    <property type="match status" value="1"/>
</dbReference>
<keyword evidence="9" id="KW-1185">Reference proteome</keyword>
<dbReference type="SUPFAM" id="SSF55729">
    <property type="entry name" value="Acyl-CoA N-acyltransferases (Nat)"/>
    <property type="match status" value="1"/>
</dbReference>
<dbReference type="PANTHER" id="PTHR30041:SF5">
    <property type="entry name" value="ARSENATE REDUCTASE-RELATED"/>
    <property type="match status" value="1"/>
</dbReference>
<dbReference type="InterPro" id="IPR006660">
    <property type="entry name" value="Arsenate_reductase-like"/>
</dbReference>
<evidence type="ECO:0000259" key="7">
    <source>
        <dbReference type="PROSITE" id="PS51186"/>
    </source>
</evidence>
<dbReference type="NCBIfam" id="NF040501">
    <property type="entry name" value="resist_ArsN2"/>
    <property type="match status" value="1"/>
</dbReference>
<keyword evidence="2" id="KW-0059">Arsenical resistance</keyword>
<evidence type="ECO:0000313" key="8">
    <source>
        <dbReference type="EMBL" id="PIO97654.1"/>
    </source>
</evidence>
<dbReference type="InterPro" id="IPR016181">
    <property type="entry name" value="Acyl_CoA_acyltransferase"/>
</dbReference>
<comment type="caution">
    <text evidence="8">The sequence shown here is derived from an EMBL/GenBank/DDBJ whole genome shotgun (WGS) entry which is preliminary data.</text>
</comment>
<evidence type="ECO:0000256" key="3">
    <source>
        <dbReference type="ARBA" id="ARBA00023002"/>
    </source>
</evidence>
<dbReference type="Gene3D" id="3.40.30.10">
    <property type="entry name" value="Glutaredoxin"/>
    <property type="match status" value="1"/>
</dbReference>
<dbReference type="Pfam" id="PF00583">
    <property type="entry name" value="Acetyltransf_1"/>
    <property type="match status" value="1"/>
</dbReference>
<dbReference type="InterPro" id="IPR036249">
    <property type="entry name" value="Thioredoxin-like_sf"/>
</dbReference>
<dbReference type="EC" id="1.20.4.1" evidence="4"/>
<evidence type="ECO:0000256" key="5">
    <source>
        <dbReference type="ARBA" id="ARBA00039879"/>
    </source>
</evidence>
<dbReference type="SUPFAM" id="SSF52833">
    <property type="entry name" value="Thioredoxin-like"/>
    <property type="match status" value="1"/>
</dbReference>
<dbReference type="Gene3D" id="3.40.630.30">
    <property type="match status" value="1"/>
</dbReference>
<feature type="domain" description="N-acetyltransferase" evidence="7">
    <location>
        <begin position="109"/>
        <end position="273"/>
    </location>
</feature>
<dbReference type="CDD" id="cd04301">
    <property type="entry name" value="NAT_SF"/>
    <property type="match status" value="1"/>
</dbReference>